<reference evidence="2" key="1">
    <citation type="journal article" date="2021" name="Nat. Commun.">
        <title>Genetic determinants of endophytism in the Arabidopsis root mycobiome.</title>
        <authorList>
            <person name="Mesny F."/>
            <person name="Miyauchi S."/>
            <person name="Thiergart T."/>
            <person name="Pickel B."/>
            <person name="Atanasova L."/>
            <person name="Karlsson M."/>
            <person name="Huettel B."/>
            <person name="Barry K.W."/>
            <person name="Haridas S."/>
            <person name="Chen C."/>
            <person name="Bauer D."/>
            <person name="Andreopoulos W."/>
            <person name="Pangilinan J."/>
            <person name="LaButti K."/>
            <person name="Riley R."/>
            <person name="Lipzen A."/>
            <person name="Clum A."/>
            <person name="Drula E."/>
            <person name="Henrissat B."/>
            <person name="Kohler A."/>
            <person name="Grigoriev I.V."/>
            <person name="Martin F.M."/>
            <person name="Hacquard S."/>
        </authorList>
    </citation>
    <scope>NUCLEOTIDE SEQUENCE</scope>
    <source>
        <strain evidence="2">MPI-CAGE-AT-0147</strain>
    </source>
</reference>
<evidence type="ECO:0000256" key="1">
    <source>
        <dbReference type="SAM" id="MobiDB-lite"/>
    </source>
</evidence>
<keyword evidence="3" id="KW-1185">Reference proteome</keyword>
<comment type="caution">
    <text evidence="2">The sequence shown here is derived from an EMBL/GenBank/DDBJ whole genome shotgun (WGS) entry which is preliminary data.</text>
</comment>
<dbReference type="Proteomes" id="UP000738349">
    <property type="component" value="Unassembled WGS sequence"/>
</dbReference>
<gene>
    <name evidence="2" type="ORF">EDB81DRAFT_79382</name>
</gene>
<dbReference type="AlphaFoldDB" id="A0A9P9EEL5"/>
<accession>A0A9P9EEL5</accession>
<proteinExistence type="predicted"/>
<feature type="region of interest" description="Disordered" evidence="1">
    <location>
        <begin position="132"/>
        <end position="158"/>
    </location>
</feature>
<evidence type="ECO:0000313" key="3">
    <source>
        <dbReference type="Proteomes" id="UP000738349"/>
    </source>
</evidence>
<name>A0A9P9EEL5_9HYPO</name>
<evidence type="ECO:0000313" key="2">
    <source>
        <dbReference type="EMBL" id="KAH7136435.1"/>
    </source>
</evidence>
<dbReference type="EMBL" id="JAGMUV010000013">
    <property type="protein sequence ID" value="KAH7136435.1"/>
    <property type="molecule type" value="Genomic_DNA"/>
</dbReference>
<sequence length="158" mass="17650">MRPKAARGSFFSVCRLPAASCRPPASTPMNSCQLLGKCQLAHGPQVPYKISLRPPSFACFLLSSSYLPCEELCPRSRMGEFSVEGLHCTSWCRSSLHCPSGPWVVQFLIYTSFIVDCRLSVAMKKDRASETHLDAPKPWQTLRKPGRTEPRRIGSYGR</sequence>
<organism evidence="2 3">
    <name type="scientific">Dactylonectria macrodidyma</name>
    <dbReference type="NCBI Taxonomy" id="307937"/>
    <lineage>
        <taxon>Eukaryota</taxon>
        <taxon>Fungi</taxon>
        <taxon>Dikarya</taxon>
        <taxon>Ascomycota</taxon>
        <taxon>Pezizomycotina</taxon>
        <taxon>Sordariomycetes</taxon>
        <taxon>Hypocreomycetidae</taxon>
        <taxon>Hypocreales</taxon>
        <taxon>Nectriaceae</taxon>
        <taxon>Dactylonectria</taxon>
    </lineage>
</organism>
<protein>
    <submittedName>
        <fullName evidence="2">Uncharacterized protein</fullName>
    </submittedName>
</protein>